<dbReference type="InterPro" id="IPR013767">
    <property type="entry name" value="PAS_fold"/>
</dbReference>
<evidence type="ECO:0000256" key="5">
    <source>
        <dbReference type="ARBA" id="ARBA00023012"/>
    </source>
</evidence>
<dbReference type="SMART" id="SM00091">
    <property type="entry name" value="PAS"/>
    <property type="match status" value="2"/>
</dbReference>
<evidence type="ECO:0000259" key="12">
    <source>
        <dbReference type="PROSITE" id="PS50112"/>
    </source>
</evidence>
<dbReference type="PROSITE" id="PS50109">
    <property type="entry name" value="HIS_KIN"/>
    <property type="match status" value="1"/>
</dbReference>
<comment type="caution">
    <text evidence="14">The sequence shown here is derived from an EMBL/GenBank/DDBJ whole genome shotgun (WGS) entry which is preliminary data.</text>
</comment>
<evidence type="ECO:0000256" key="9">
    <source>
        <dbReference type="PROSITE-ProRule" id="PRU00169"/>
    </source>
</evidence>
<name>A0A1Q8YHL7_9BURK</name>
<dbReference type="SUPFAM" id="SSF47384">
    <property type="entry name" value="Homodimeric domain of signal transducing histidine kinase"/>
    <property type="match status" value="1"/>
</dbReference>
<feature type="domain" description="Response regulatory" evidence="11">
    <location>
        <begin position="671"/>
        <end position="792"/>
    </location>
</feature>
<protein>
    <recommendedName>
        <fullName evidence="8">Virulence sensor protein BvgS</fullName>
        <ecNumber evidence="2">2.7.13.3</ecNumber>
    </recommendedName>
</protein>
<keyword evidence="6" id="KW-0843">Virulence</keyword>
<dbReference type="EC" id="2.7.13.3" evidence="2"/>
<dbReference type="SMART" id="SM00387">
    <property type="entry name" value="HATPase_c"/>
    <property type="match status" value="1"/>
</dbReference>
<evidence type="ECO:0000313" key="14">
    <source>
        <dbReference type="EMBL" id="OLP07419.1"/>
    </source>
</evidence>
<dbReference type="Pfam" id="PF00072">
    <property type="entry name" value="Response_reg"/>
    <property type="match status" value="2"/>
</dbReference>
<accession>A0A1Q8YHL7</accession>
<keyword evidence="15" id="KW-1185">Reference proteome</keyword>
<feature type="domain" description="Response regulatory" evidence="11">
    <location>
        <begin position="18"/>
        <end position="136"/>
    </location>
</feature>
<evidence type="ECO:0000256" key="1">
    <source>
        <dbReference type="ARBA" id="ARBA00000085"/>
    </source>
</evidence>
<dbReference type="InterPro" id="IPR003661">
    <property type="entry name" value="HisK_dim/P_dom"/>
</dbReference>
<dbReference type="Pfam" id="PF12860">
    <property type="entry name" value="PAS_7"/>
    <property type="match status" value="1"/>
</dbReference>
<dbReference type="Pfam" id="PF00512">
    <property type="entry name" value="HisKA"/>
    <property type="match status" value="1"/>
</dbReference>
<dbReference type="GO" id="GO:0006355">
    <property type="term" value="P:regulation of DNA-templated transcription"/>
    <property type="evidence" value="ECO:0007669"/>
    <property type="project" value="InterPro"/>
</dbReference>
<dbReference type="InterPro" id="IPR011006">
    <property type="entry name" value="CheY-like_superfamily"/>
</dbReference>
<dbReference type="InterPro" id="IPR004358">
    <property type="entry name" value="Sig_transdc_His_kin-like_C"/>
</dbReference>
<dbReference type="SMART" id="SM00388">
    <property type="entry name" value="HisKA"/>
    <property type="match status" value="1"/>
</dbReference>
<dbReference type="PROSITE" id="PS50110">
    <property type="entry name" value="RESPONSE_REGULATORY"/>
    <property type="match status" value="2"/>
</dbReference>
<dbReference type="PRINTS" id="PR00344">
    <property type="entry name" value="BCTRLSENSOR"/>
</dbReference>
<evidence type="ECO:0000256" key="7">
    <source>
        <dbReference type="ARBA" id="ARBA00058004"/>
    </source>
</evidence>
<comment type="catalytic activity">
    <reaction evidence="1">
        <text>ATP + protein L-histidine = ADP + protein N-phospho-L-histidine.</text>
        <dbReference type="EC" id="2.7.13.3"/>
    </reaction>
</comment>
<dbReference type="STRING" id="81479.RA876_00895"/>
<feature type="domain" description="Histidine kinase" evidence="10">
    <location>
        <begin position="408"/>
        <end position="633"/>
    </location>
</feature>
<dbReference type="CDD" id="cd17546">
    <property type="entry name" value="REC_hyHK_CKI1_RcsC-like"/>
    <property type="match status" value="1"/>
</dbReference>
<feature type="modified residue" description="4-aspartylphosphate" evidence="9">
    <location>
        <position position="72"/>
    </location>
</feature>
<dbReference type="SUPFAM" id="SSF55874">
    <property type="entry name" value="ATPase domain of HSP90 chaperone/DNA topoisomerase II/histidine kinase"/>
    <property type="match status" value="1"/>
</dbReference>
<keyword evidence="14" id="KW-0418">Kinase</keyword>
<dbReference type="PROSITE" id="PS50113">
    <property type="entry name" value="PAC"/>
    <property type="match status" value="1"/>
</dbReference>
<dbReference type="Pfam" id="PF02518">
    <property type="entry name" value="HATPase_c"/>
    <property type="match status" value="1"/>
</dbReference>
<feature type="domain" description="PAS" evidence="12">
    <location>
        <begin position="144"/>
        <end position="189"/>
    </location>
</feature>
<dbReference type="InterPro" id="IPR000700">
    <property type="entry name" value="PAS-assoc_C"/>
</dbReference>
<feature type="modified residue" description="4-aspartylphosphate" evidence="9">
    <location>
        <position position="722"/>
    </location>
</feature>
<dbReference type="Pfam" id="PF00989">
    <property type="entry name" value="PAS"/>
    <property type="match status" value="1"/>
</dbReference>
<evidence type="ECO:0000259" key="13">
    <source>
        <dbReference type="PROSITE" id="PS50113"/>
    </source>
</evidence>
<evidence type="ECO:0000256" key="8">
    <source>
        <dbReference type="ARBA" id="ARBA00070152"/>
    </source>
</evidence>
<evidence type="ECO:0000259" key="10">
    <source>
        <dbReference type="PROSITE" id="PS50109"/>
    </source>
</evidence>
<organism evidence="14 15">
    <name type="scientific">Rhodoferax antarcticus ANT.BR</name>
    <dbReference type="NCBI Taxonomy" id="1111071"/>
    <lineage>
        <taxon>Bacteria</taxon>
        <taxon>Pseudomonadati</taxon>
        <taxon>Pseudomonadota</taxon>
        <taxon>Betaproteobacteria</taxon>
        <taxon>Burkholderiales</taxon>
        <taxon>Comamonadaceae</taxon>
        <taxon>Rhodoferax</taxon>
    </lineage>
</organism>
<keyword evidence="3 9" id="KW-0597">Phosphoprotein</keyword>
<dbReference type="SMART" id="SM00448">
    <property type="entry name" value="REC"/>
    <property type="match status" value="2"/>
</dbReference>
<evidence type="ECO:0000256" key="3">
    <source>
        <dbReference type="ARBA" id="ARBA00022553"/>
    </source>
</evidence>
<keyword evidence="5" id="KW-0902">Two-component regulatory system</keyword>
<dbReference type="InterPro" id="IPR005467">
    <property type="entry name" value="His_kinase_dom"/>
</dbReference>
<dbReference type="FunFam" id="3.30.565.10:FF:000010">
    <property type="entry name" value="Sensor histidine kinase RcsC"/>
    <property type="match status" value="1"/>
</dbReference>
<gene>
    <name evidence="14" type="ORF">BLL52_1249</name>
</gene>
<dbReference type="SMART" id="SM00086">
    <property type="entry name" value="PAC"/>
    <property type="match status" value="1"/>
</dbReference>
<sequence length="886" mass="96632">MTQLGRPIPLDDTAHTRRILLVEDSDDDARLIELQLSEGHTEVFALRRVKTMAQVQALAQANSFHPDVVLLDLNLPDASGIAGVQRCRAVVDAPIVVLTALDDQAANHAVIESGAEDYLPKGGDGAALRRAVRYAMLRYQRDRDARLATAVFSHAHEGIMILNPSGIIIDVNPALSRISGYSAGELIGQHPRMLLSKAHKAESYATLWQKMLTQGAWQGERTNRHKDGRDYTAWESMTPCRNAQGRILQFIGVMSDITERKEAEALVLQSTELLRTAIDAIDEAFVLYDTSDRMVFCNDKYRLLYATRADLITPGVSFEEVIREGVRHGQYPAALGREEAWVMERMAQHRCANSVLSQRLDDGRVLRIIERRLPDGGTVGFRIDITDLMQATEEALAANLAKSRFLAIMSHEIRTPMNGILGMAQLLLAPSLSETDRLDYAQTVLSSGQSLLGLLNDILDLSKIEAGKFQLDLADLNPAQLLQDTQALFAGAARNKGLTLSVAWLGPAGQLYRSDGHRLRQMLTNLVGNAIKFTVAGQIHIEATEIEREDQDDQDVTLEFAVTDTGLGIAADKIDLLFKPFSQADSSITRQFGGTGLGLSIVSSLARLLGGETGVESELGQGSRFWFRVGAERALTVSTRLPTPGNPAENDSNMVATSADYKRSRGTLSGHILVVEDNSVNALVIEGLLEHLGMQVHLAHDGQQALSLLQTHTCTPDLILMDLQMPVMDGYASTQAIRQWEQTRPGSATPIIALTADAFEEDRQRCLAVGMDDFLTKPIALAALVSALEKWLPEANQQATTPASTAPPQTLDWPRFEVALAKLMPLLALNKFDAIAQVEALQAMAANTALSPALMDAANAVKNLRFSQAAADLERLVAQHRPAAPG</sequence>
<dbReference type="InterPro" id="IPR035965">
    <property type="entry name" value="PAS-like_dom_sf"/>
</dbReference>
<dbReference type="NCBIfam" id="TIGR00229">
    <property type="entry name" value="sensory_box"/>
    <property type="match status" value="1"/>
</dbReference>
<dbReference type="Proteomes" id="UP000185911">
    <property type="component" value="Unassembled WGS sequence"/>
</dbReference>
<dbReference type="CDD" id="cd16922">
    <property type="entry name" value="HATPase_EvgS-ArcB-TorS-like"/>
    <property type="match status" value="1"/>
</dbReference>
<dbReference type="PROSITE" id="PS50112">
    <property type="entry name" value="PAS"/>
    <property type="match status" value="1"/>
</dbReference>
<dbReference type="InterPro" id="IPR036890">
    <property type="entry name" value="HATPase_C_sf"/>
</dbReference>
<dbReference type="AlphaFoldDB" id="A0A1Q8YHL7"/>
<dbReference type="Gene3D" id="3.30.450.20">
    <property type="entry name" value="PAS domain"/>
    <property type="match status" value="2"/>
</dbReference>
<dbReference type="CDD" id="cd00156">
    <property type="entry name" value="REC"/>
    <property type="match status" value="1"/>
</dbReference>
<dbReference type="InterPro" id="IPR000014">
    <property type="entry name" value="PAS"/>
</dbReference>
<dbReference type="Gene3D" id="3.30.565.10">
    <property type="entry name" value="Histidine kinase-like ATPase, C-terminal domain"/>
    <property type="match status" value="1"/>
</dbReference>
<dbReference type="SUPFAM" id="SSF55785">
    <property type="entry name" value="PYP-like sensor domain (PAS domain)"/>
    <property type="match status" value="2"/>
</dbReference>
<dbReference type="InterPro" id="IPR003594">
    <property type="entry name" value="HATPase_dom"/>
</dbReference>
<dbReference type="CDD" id="cd00082">
    <property type="entry name" value="HisKA"/>
    <property type="match status" value="1"/>
</dbReference>
<feature type="domain" description="PAC" evidence="13">
    <location>
        <begin position="217"/>
        <end position="269"/>
    </location>
</feature>
<dbReference type="CDD" id="cd00130">
    <property type="entry name" value="PAS"/>
    <property type="match status" value="1"/>
</dbReference>
<dbReference type="EMBL" id="MSYM01000008">
    <property type="protein sequence ID" value="OLP07419.1"/>
    <property type="molecule type" value="Genomic_DNA"/>
</dbReference>
<evidence type="ECO:0000256" key="6">
    <source>
        <dbReference type="ARBA" id="ARBA00023026"/>
    </source>
</evidence>
<evidence type="ECO:0000256" key="2">
    <source>
        <dbReference type="ARBA" id="ARBA00012438"/>
    </source>
</evidence>
<evidence type="ECO:0000259" key="11">
    <source>
        <dbReference type="PROSITE" id="PS50110"/>
    </source>
</evidence>
<dbReference type="InterPro" id="IPR001610">
    <property type="entry name" value="PAC"/>
</dbReference>
<dbReference type="PANTHER" id="PTHR45339">
    <property type="entry name" value="HYBRID SIGNAL TRANSDUCTION HISTIDINE KINASE J"/>
    <property type="match status" value="1"/>
</dbReference>
<dbReference type="PANTHER" id="PTHR45339:SF5">
    <property type="entry name" value="HISTIDINE KINASE"/>
    <property type="match status" value="1"/>
</dbReference>
<dbReference type="InterPro" id="IPR001789">
    <property type="entry name" value="Sig_transdc_resp-reg_receiver"/>
</dbReference>
<reference evidence="14 15" key="1">
    <citation type="submission" date="2017-01" db="EMBL/GenBank/DDBJ databases">
        <title>Genome sequence of Rhodoferax antarcticus ANT.BR, a psychrophilic purple nonsulfur bacterium from an Antarctic microbial mat.</title>
        <authorList>
            <person name="Baker J."/>
            <person name="Riester C."/>
            <person name="Skinner B."/>
            <person name="Newell A."/>
            <person name="Swingley W."/>
            <person name="Madigan M."/>
            <person name="Jung D."/>
            <person name="Asao M."/>
            <person name="Chen M."/>
            <person name="Loughlin P."/>
            <person name="Pan H."/>
            <person name="Lin S."/>
            <person name="Li N."/>
            <person name="Shaw J."/>
            <person name="Prado M."/>
            <person name="Sherman C."/>
            <person name="Li X."/>
            <person name="Tang J."/>
            <person name="Blankenship R."/>
            <person name="Zhao T."/>
            <person name="Touchman J."/>
            <person name="Sattley M."/>
        </authorList>
    </citation>
    <scope>NUCLEOTIDE SEQUENCE [LARGE SCALE GENOMIC DNA]</scope>
    <source>
        <strain evidence="14 15">ANT.BR</strain>
    </source>
</reference>
<evidence type="ECO:0000313" key="15">
    <source>
        <dbReference type="Proteomes" id="UP000185911"/>
    </source>
</evidence>
<dbReference type="SUPFAM" id="SSF52172">
    <property type="entry name" value="CheY-like"/>
    <property type="match status" value="2"/>
</dbReference>
<dbReference type="GO" id="GO:0000155">
    <property type="term" value="F:phosphorelay sensor kinase activity"/>
    <property type="evidence" value="ECO:0007669"/>
    <property type="project" value="InterPro"/>
</dbReference>
<keyword evidence="14" id="KW-0808">Transferase</keyword>
<evidence type="ECO:0000256" key="4">
    <source>
        <dbReference type="ARBA" id="ARBA00022729"/>
    </source>
</evidence>
<proteinExistence type="predicted"/>
<dbReference type="Gene3D" id="3.40.50.2300">
    <property type="match status" value="2"/>
</dbReference>
<keyword evidence="4" id="KW-0732">Signal</keyword>
<dbReference type="Gene3D" id="1.10.287.130">
    <property type="match status" value="1"/>
</dbReference>
<dbReference type="InterPro" id="IPR036097">
    <property type="entry name" value="HisK_dim/P_sf"/>
</dbReference>
<comment type="function">
    <text evidence="7">Member of the two-component regulatory system BvgS/BvgA. Phosphorylates BvgA via a four-step phosphorelay in response to environmental signals.</text>
</comment>